<proteinExistence type="predicted"/>
<reference evidence="2 3" key="1">
    <citation type="journal article" date="2021" name="BMC Genomics">
        <title>Datura genome reveals duplications of psychoactive alkaloid biosynthetic genes and high mutation rate following tissue culture.</title>
        <authorList>
            <person name="Rajewski A."/>
            <person name="Carter-House D."/>
            <person name="Stajich J."/>
            <person name="Litt A."/>
        </authorList>
    </citation>
    <scope>NUCLEOTIDE SEQUENCE [LARGE SCALE GENOMIC DNA]</scope>
    <source>
        <strain evidence="2">AR-01</strain>
    </source>
</reference>
<evidence type="ECO:0000313" key="2">
    <source>
        <dbReference type="EMBL" id="MCE3050372.1"/>
    </source>
</evidence>
<comment type="caution">
    <text evidence="2">The sequence shown here is derived from an EMBL/GenBank/DDBJ whole genome shotgun (WGS) entry which is preliminary data.</text>
</comment>
<sequence>DLDCMLKKCDDPVRKLNTDPAPLACNTRRGCQMPMENHGINVEDSCAEFITGSPNLHIQTHLVIHRLTGSSKKSRIYNSSCDSAPHRDNRVPEGGFQI</sequence>
<feature type="region of interest" description="Disordered" evidence="1">
    <location>
        <begin position="74"/>
        <end position="98"/>
    </location>
</feature>
<name>A0ABS8WLJ8_DATST</name>
<feature type="non-terminal residue" evidence="2">
    <location>
        <position position="1"/>
    </location>
</feature>
<dbReference type="Proteomes" id="UP000823775">
    <property type="component" value="Unassembled WGS sequence"/>
</dbReference>
<gene>
    <name evidence="2" type="ORF">HAX54_047072</name>
</gene>
<accession>A0ABS8WLJ8</accession>
<protein>
    <submittedName>
        <fullName evidence="2">Uncharacterized protein</fullName>
    </submittedName>
</protein>
<evidence type="ECO:0000256" key="1">
    <source>
        <dbReference type="SAM" id="MobiDB-lite"/>
    </source>
</evidence>
<dbReference type="EMBL" id="JACEIK010007533">
    <property type="protein sequence ID" value="MCE3050372.1"/>
    <property type="molecule type" value="Genomic_DNA"/>
</dbReference>
<organism evidence="2 3">
    <name type="scientific">Datura stramonium</name>
    <name type="common">Jimsonweed</name>
    <name type="synonym">Common thornapple</name>
    <dbReference type="NCBI Taxonomy" id="4076"/>
    <lineage>
        <taxon>Eukaryota</taxon>
        <taxon>Viridiplantae</taxon>
        <taxon>Streptophyta</taxon>
        <taxon>Embryophyta</taxon>
        <taxon>Tracheophyta</taxon>
        <taxon>Spermatophyta</taxon>
        <taxon>Magnoliopsida</taxon>
        <taxon>eudicotyledons</taxon>
        <taxon>Gunneridae</taxon>
        <taxon>Pentapetalae</taxon>
        <taxon>asterids</taxon>
        <taxon>lamiids</taxon>
        <taxon>Solanales</taxon>
        <taxon>Solanaceae</taxon>
        <taxon>Solanoideae</taxon>
        <taxon>Datureae</taxon>
        <taxon>Datura</taxon>
    </lineage>
</organism>
<evidence type="ECO:0000313" key="3">
    <source>
        <dbReference type="Proteomes" id="UP000823775"/>
    </source>
</evidence>
<keyword evidence="3" id="KW-1185">Reference proteome</keyword>